<protein>
    <recommendedName>
        <fullName evidence="1">DNA (cytosine-5-)-methyltransferase</fullName>
        <ecNumber evidence="1">2.1.1.37</ecNumber>
    </recommendedName>
</protein>
<evidence type="ECO:0000313" key="10">
    <source>
        <dbReference type="Proteomes" id="UP000222913"/>
    </source>
</evidence>
<dbReference type="Gene3D" id="3.40.50.150">
    <property type="entry name" value="Vaccinia Virus protein VP39"/>
    <property type="match status" value="1"/>
</dbReference>
<keyword evidence="5" id="KW-0680">Restriction system</keyword>
<dbReference type="GO" id="GO:0032259">
    <property type="term" value="P:methylation"/>
    <property type="evidence" value="ECO:0007669"/>
    <property type="project" value="UniProtKB-KW"/>
</dbReference>
<dbReference type="REBASE" id="242425">
    <property type="entry name" value="M.Sma27MVORF4815P"/>
</dbReference>
<keyword evidence="2 6" id="KW-0489">Methyltransferase</keyword>
<dbReference type="PANTHER" id="PTHR10629:SF52">
    <property type="entry name" value="DNA (CYTOSINE-5)-METHYLTRANSFERASE 1"/>
    <property type="match status" value="1"/>
</dbReference>
<reference evidence="9 10" key="1">
    <citation type="submission" date="2017-10" db="EMBL/GenBank/DDBJ databases">
        <title>Whole-genome sequence of three Streptococcus macedonicus strains isolated from Italian cheeses of the Veneto region.</title>
        <authorList>
            <person name="Treu L."/>
            <person name="De Diego-Diaz B."/>
            <person name="Papadimitriou K."/>
            <person name="Tsakalidou E."/>
            <person name="Corich V."/>
            <person name="Giacomini A."/>
        </authorList>
    </citation>
    <scope>NUCLEOTIDE SEQUENCE [LARGE SCALE GENOMIC DNA]</scope>
    <source>
        <strain evidence="9 10">27MV</strain>
    </source>
</reference>
<organism evidence="9 10">
    <name type="scientific">Streptococcus macedonicus</name>
    <name type="common">Streptococcus gallolyticus macedonicus</name>
    <dbReference type="NCBI Taxonomy" id="59310"/>
    <lineage>
        <taxon>Bacteria</taxon>
        <taxon>Bacillati</taxon>
        <taxon>Bacillota</taxon>
        <taxon>Bacilli</taxon>
        <taxon>Lactobacillales</taxon>
        <taxon>Streptococcaceae</taxon>
        <taxon>Streptococcus</taxon>
    </lineage>
</organism>
<keyword evidence="3 6" id="KW-0808">Transferase</keyword>
<evidence type="ECO:0000256" key="1">
    <source>
        <dbReference type="ARBA" id="ARBA00011975"/>
    </source>
</evidence>
<evidence type="ECO:0000256" key="5">
    <source>
        <dbReference type="ARBA" id="ARBA00022747"/>
    </source>
</evidence>
<dbReference type="Proteomes" id="UP000222913">
    <property type="component" value="Unassembled WGS sequence"/>
</dbReference>
<evidence type="ECO:0000256" key="3">
    <source>
        <dbReference type="ARBA" id="ARBA00022679"/>
    </source>
</evidence>
<dbReference type="EC" id="2.1.1.37" evidence="1"/>
<dbReference type="Gene3D" id="3.90.120.10">
    <property type="entry name" value="DNA Methylase, subunit A, domain 2"/>
    <property type="match status" value="1"/>
</dbReference>
<comment type="caution">
    <text evidence="9">The sequence shown here is derived from an EMBL/GenBank/DDBJ whole genome shotgun (WGS) entry which is preliminary data.</text>
</comment>
<dbReference type="GO" id="GO:0009307">
    <property type="term" value="P:DNA restriction-modification system"/>
    <property type="evidence" value="ECO:0007669"/>
    <property type="project" value="UniProtKB-KW"/>
</dbReference>
<dbReference type="Pfam" id="PF18737">
    <property type="entry name" value="HEPN_MAE_28990"/>
    <property type="match status" value="1"/>
</dbReference>
<dbReference type="Pfam" id="PF00145">
    <property type="entry name" value="DNA_methylase"/>
    <property type="match status" value="1"/>
</dbReference>
<proteinExistence type="inferred from homology"/>
<comment type="similarity">
    <text evidence="6 7">Belongs to the class I-like SAM-binding methyltransferase superfamily. C5-methyltransferase family.</text>
</comment>
<evidence type="ECO:0000313" key="9">
    <source>
        <dbReference type="EMBL" id="PHV57504.1"/>
    </source>
</evidence>
<dbReference type="SUPFAM" id="SSF53335">
    <property type="entry name" value="S-adenosyl-L-methionine-dependent methyltransferases"/>
    <property type="match status" value="1"/>
</dbReference>
<evidence type="ECO:0000256" key="2">
    <source>
        <dbReference type="ARBA" id="ARBA00022603"/>
    </source>
</evidence>
<name>A0A2G3NVB9_STRMC</name>
<feature type="active site" evidence="6">
    <location>
        <position position="80"/>
    </location>
</feature>
<feature type="domain" description="MAE-28990/MAE-18760-like HEPN" evidence="8">
    <location>
        <begin position="350"/>
        <end position="440"/>
    </location>
</feature>
<evidence type="ECO:0000259" key="8">
    <source>
        <dbReference type="Pfam" id="PF18737"/>
    </source>
</evidence>
<dbReference type="AlphaFoldDB" id="A0A2G3NVB9"/>
<evidence type="ECO:0000256" key="7">
    <source>
        <dbReference type="RuleBase" id="RU000416"/>
    </source>
</evidence>
<dbReference type="GO" id="GO:0044027">
    <property type="term" value="P:negative regulation of gene expression via chromosomal CpG island methylation"/>
    <property type="evidence" value="ECO:0007669"/>
    <property type="project" value="TreeGrafter"/>
</dbReference>
<evidence type="ECO:0000256" key="4">
    <source>
        <dbReference type="ARBA" id="ARBA00022691"/>
    </source>
</evidence>
<dbReference type="EMBL" id="PEBM01000028">
    <property type="protein sequence ID" value="PHV57504.1"/>
    <property type="molecule type" value="Genomic_DNA"/>
</dbReference>
<dbReference type="GO" id="GO:0003677">
    <property type="term" value="F:DNA binding"/>
    <property type="evidence" value="ECO:0007669"/>
    <property type="project" value="TreeGrafter"/>
</dbReference>
<evidence type="ECO:0000256" key="6">
    <source>
        <dbReference type="PROSITE-ProRule" id="PRU01016"/>
    </source>
</evidence>
<dbReference type="InterPro" id="IPR040788">
    <property type="entry name" value="HEPN_MAE_28990"/>
</dbReference>
<gene>
    <name evidence="9" type="ORF">CS010_04815</name>
</gene>
<keyword evidence="4 6" id="KW-0949">S-adenosyl-L-methionine</keyword>
<dbReference type="GO" id="GO:0003886">
    <property type="term" value="F:DNA (cytosine-5-)-methyltransferase activity"/>
    <property type="evidence" value="ECO:0007669"/>
    <property type="project" value="UniProtKB-EC"/>
</dbReference>
<sequence>MRVNAIDLFCGVGGLTYGIQSAGINVVAGFDFESACKFAYEKNNDAIFVHKDIKELEDGELEKYYPKDTDIKVMIGCAPCQPFSTYSHRYRGSGTSNDKMDLLDYFGKQIQLVKPQIVSMENVPQLAKEAVFERFTKLLKKEGYKVTWKIAYAPAYGIPQNRKRLLLLASKLGEISFEKELTQEEYPTVRQAIGDLPKLKAGETDPGDPLHTARNLTKINLQRIRSSKPGGTWRDWDKSLLPNCYKKKSGKSFASVYGRLEWDKPSSTITTQFPGYGNGRFGHPEQDRALSLREGAILQSFPRDYEFIEDTSQLSTQKIAMQIGNAVPPKLGEVIGKSILMHLKIDTEYVISLDFDKDFSLSGNADVREIKSILKQHGLQYEDNILNNYGGALRTIKDMRNSLAHGNISFEDNGRKLTVDDLERYKNKTFECIEYFIKIVNSSY</sequence>
<dbReference type="InterPro" id="IPR001525">
    <property type="entry name" value="C5_MeTfrase"/>
</dbReference>
<dbReference type="NCBIfam" id="TIGR00675">
    <property type="entry name" value="dcm"/>
    <property type="match status" value="1"/>
</dbReference>
<dbReference type="InterPro" id="IPR050390">
    <property type="entry name" value="C5-Methyltransferase"/>
</dbReference>
<accession>A0A2G3NVB9</accession>
<dbReference type="PANTHER" id="PTHR10629">
    <property type="entry name" value="CYTOSINE-SPECIFIC METHYLTRANSFERASE"/>
    <property type="match status" value="1"/>
</dbReference>
<dbReference type="PRINTS" id="PR00105">
    <property type="entry name" value="C5METTRFRASE"/>
</dbReference>
<dbReference type="PROSITE" id="PS51679">
    <property type="entry name" value="SAM_MT_C5"/>
    <property type="match status" value="1"/>
</dbReference>
<dbReference type="InterPro" id="IPR029063">
    <property type="entry name" value="SAM-dependent_MTases_sf"/>
</dbReference>